<dbReference type="Proteomes" id="UP000076532">
    <property type="component" value="Unassembled WGS sequence"/>
</dbReference>
<gene>
    <name evidence="1" type="ORF">FIBSPDRAFT_850074</name>
</gene>
<organism evidence="1 2">
    <name type="scientific">Athelia psychrophila</name>
    <dbReference type="NCBI Taxonomy" id="1759441"/>
    <lineage>
        <taxon>Eukaryota</taxon>
        <taxon>Fungi</taxon>
        <taxon>Dikarya</taxon>
        <taxon>Basidiomycota</taxon>
        <taxon>Agaricomycotina</taxon>
        <taxon>Agaricomycetes</taxon>
        <taxon>Agaricomycetidae</taxon>
        <taxon>Atheliales</taxon>
        <taxon>Atheliaceae</taxon>
        <taxon>Athelia</taxon>
    </lineage>
</organism>
<reference evidence="1 2" key="1">
    <citation type="journal article" date="2016" name="Mol. Biol. Evol.">
        <title>Comparative Genomics of Early-Diverging Mushroom-Forming Fungi Provides Insights into the Origins of Lignocellulose Decay Capabilities.</title>
        <authorList>
            <person name="Nagy L.G."/>
            <person name="Riley R."/>
            <person name="Tritt A."/>
            <person name="Adam C."/>
            <person name="Daum C."/>
            <person name="Floudas D."/>
            <person name="Sun H."/>
            <person name="Yadav J.S."/>
            <person name="Pangilinan J."/>
            <person name="Larsson K.H."/>
            <person name="Matsuura K."/>
            <person name="Barry K."/>
            <person name="Labutti K."/>
            <person name="Kuo R."/>
            <person name="Ohm R.A."/>
            <person name="Bhattacharya S.S."/>
            <person name="Shirouzu T."/>
            <person name="Yoshinaga Y."/>
            <person name="Martin F.M."/>
            <person name="Grigoriev I.V."/>
            <person name="Hibbett D.S."/>
        </authorList>
    </citation>
    <scope>NUCLEOTIDE SEQUENCE [LARGE SCALE GENOMIC DNA]</scope>
    <source>
        <strain evidence="1 2">CBS 109695</strain>
    </source>
</reference>
<evidence type="ECO:0000313" key="2">
    <source>
        <dbReference type="Proteomes" id="UP000076532"/>
    </source>
</evidence>
<dbReference type="Gene3D" id="3.40.50.1820">
    <property type="entry name" value="alpha/beta hydrolase"/>
    <property type="match status" value="1"/>
</dbReference>
<evidence type="ECO:0000313" key="1">
    <source>
        <dbReference type="EMBL" id="KZP31083.1"/>
    </source>
</evidence>
<proteinExistence type="predicted"/>
<dbReference type="AlphaFoldDB" id="A0A166TX66"/>
<dbReference type="OrthoDB" id="2334691at2759"/>
<sequence length="291" mass="32023">MPAFADLRNAGPHSTVRRMLTGAVPAFACTYDPRFSFSLYVPKIHSFAASHPPLPLLVIIHGTRRQTETYLTKLKTFAETHKCIIMCPLFPAGIVDPTDINNYKDLIYEGIRFDRVLLGMIDQVGSVWRAQTEKFFLHGFSGGGQFAHRFFYLYPSRIAAVSIGAAGRITPPSTHPEHTWPGGLADVHDIFGVHPPDLAQLAHIPVQMIVGGDDLDTSMLKAISNPNWAENQAGGTRLDRMKWLRDAWVGKGMKVDFSVVPGVGHNGIQVLGQVEAWLTPLVDAAAKKHHG</sequence>
<accession>A0A166TX66</accession>
<keyword evidence="2" id="KW-1185">Reference proteome</keyword>
<dbReference type="SUPFAM" id="SSF53474">
    <property type="entry name" value="alpha/beta-Hydrolases"/>
    <property type="match status" value="1"/>
</dbReference>
<dbReference type="InterPro" id="IPR029058">
    <property type="entry name" value="AB_hydrolase_fold"/>
</dbReference>
<protein>
    <submittedName>
        <fullName evidence="1">Uncharacterized protein</fullName>
    </submittedName>
</protein>
<dbReference type="EMBL" id="KV417491">
    <property type="protein sequence ID" value="KZP31083.1"/>
    <property type="molecule type" value="Genomic_DNA"/>
</dbReference>
<name>A0A166TX66_9AGAM</name>